<dbReference type="SUPFAM" id="SSF51735">
    <property type="entry name" value="NAD(P)-binding Rossmann-fold domains"/>
    <property type="match status" value="1"/>
</dbReference>
<dbReference type="CDD" id="cd05233">
    <property type="entry name" value="SDR_c"/>
    <property type="match status" value="1"/>
</dbReference>
<dbReference type="EMBL" id="CP071880">
    <property type="protein sequence ID" value="QTE49215.1"/>
    <property type="molecule type" value="Genomic_DNA"/>
</dbReference>
<evidence type="ECO:0000313" key="5">
    <source>
        <dbReference type="Proteomes" id="UP000663940"/>
    </source>
</evidence>
<gene>
    <name evidence="2" type="ORF">DIU31_000415</name>
    <name evidence="3" type="ORF">J3L21_27350</name>
</gene>
<dbReference type="PANTHER" id="PTHR42879:SF2">
    <property type="entry name" value="3-OXOACYL-[ACYL-CARRIER-PROTEIN] REDUCTASE FABG"/>
    <property type="match status" value="1"/>
</dbReference>
<dbReference type="PRINTS" id="PR00081">
    <property type="entry name" value="GDHRDH"/>
</dbReference>
<dbReference type="InterPro" id="IPR002347">
    <property type="entry name" value="SDR_fam"/>
</dbReference>
<proteinExistence type="inferred from homology"/>
<dbReference type="InterPro" id="IPR050259">
    <property type="entry name" value="SDR"/>
</dbReference>
<dbReference type="Gene3D" id="3.40.50.720">
    <property type="entry name" value="NAD(P)-binding Rossmann-like Domain"/>
    <property type="match status" value="1"/>
</dbReference>
<dbReference type="Pfam" id="PF13561">
    <property type="entry name" value="adh_short_C2"/>
    <property type="match status" value="1"/>
</dbReference>
<dbReference type="Proteomes" id="UP000250557">
    <property type="component" value="Chromosome"/>
</dbReference>
<dbReference type="Proteomes" id="UP000663940">
    <property type="component" value="Chromosome"/>
</dbReference>
<dbReference type="AlphaFoldDB" id="A0AAE6JAQ9"/>
<dbReference type="FunFam" id="3.40.50.720:FF:000084">
    <property type="entry name" value="Short-chain dehydrogenase reductase"/>
    <property type="match status" value="1"/>
</dbReference>
<dbReference type="PRINTS" id="PR00080">
    <property type="entry name" value="SDRFAMILY"/>
</dbReference>
<dbReference type="PANTHER" id="PTHR42879">
    <property type="entry name" value="3-OXOACYL-(ACYL-CARRIER-PROTEIN) REDUCTASE"/>
    <property type="match status" value="1"/>
</dbReference>
<organism evidence="2 4">
    <name type="scientific">Mucilaginibacter rubeus</name>
    <dbReference type="NCBI Taxonomy" id="2027860"/>
    <lineage>
        <taxon>Bacteria</taxon>
        <taxon>Pseudomonadati</taxon>
        <taxon>Bacteroidota</taxon>
        <taxon>Sphingobacteriia</taxon>
        <taxon>Sphingobacteriales</taxon>
        <taxon>Sphingobacteriaceae</taxon>
        <taxon>Mucilaginibacter</taxon>
    </lineage>
</organism>
<evidence type="ECO:0000313" key="4">
    <source>
        <dbReference type="Proteomes" id="UP000250557"/>
    </source>
</evidence>
<accession>A0AAE6JAQ9</accession>
<sequence length="253" mass="27550">MDSISNIKIDLTGKVALITGGTRGIGNAIAERFLEAGCSVILTGTNASEIERLNNENTVKRISYLQLDFTRPESVEKFLLKLNELDKIDVLINNAGINKVALNVDTTDADFDLLHNVNVKGPYVLCREVSKLMKKNGYGRIVNITSIWSAITRPGRSVYTTNKNAIVGLTKTLAIELGKYDILVNAVGPGFTLTELTATTNSAEDLKKLTEVIPMNRMAQPVEIANVVLFLSSNLNSYLTGQNIIVDGGYTNV</sequence>
<dbReference type="EMBL" id="CP043451">
    <property type="protein sequence ID" value="QEM02053.1"/>
    <property type="molecule type" value="Genomic_DNA"/>
</dbReference>
<protein>
    <submittedName>
        <fullName evidence="2">SDR family oxidoreductase</fullName>
    </submittedName>
</protein>
<comment type="similarity">
    <text evidence="1">Belongs to the short-chain dehydrogenases/reductases (SDR) family.</text>
</comment>
<reference evidence="2 4" key="1">
    <citation type="submission" date="2019-08" db="EMBL/GenBank/DDBJ databases">
        <title>Comparative genome analysis confer to the adaptation heavy metal polluted environment.</title>
        <authorList>
            <person name="Li Y."/>
        </authorList>
    </citation>
    <scope>NUCLEOTIDE SEQUENCE [LARGE SCALE GENOMIC DNA]</scope>
    <source>
        <strain evidence="2 4">P2</strain>
    </source>
</reference>
<keyword evidence="5" id="KW-1185">Reference proteome</keyword>
<evidence type="ECO:0000313" key="3">
    <source>
        <dbReference type="EMBL" id="QTE49215.1"/>
    </source>
</evidence>
<reference evidence="3 5" key="2">
    <citation type="submission" date="2021-03" db="EMBL/GenBank/DDBJ databases">
        <title>Mucilaginibacter strains isolated from gold and copper mining confer multi heavy-metal resistance.</title>
        <authorList>
            <person name="Li Y."/>
        </authorList>
    </citation>
    <scope>NUCLEOTIDE SEQUENCE [LARGE SCALE GENOMIC DNA]</scope>
    <source>
        <strain evidence="3 5">P2-4</strain>
    </source>
</reference>
<name>A0AAE6JAQ9_9SPHI</name>
<evidence type="ECO:0000313" key="2">
    <source>
        <dbReference type="EMBL" id="QEM02053.1"/>
    </source>
</evidence>
<evidence type="ECO:0000256" key="1">
    <source>
        <dbReference type="ARBA" id="ARBA00006484"/>
    </source>
</evidence>
<dbReference type="RefSeq" id="WP_112652822.1">
    <property type="nucleotide sequence ID" value="NZ_CP043451.1"/>
</dbReference>
<dbReference type="InterPro" id="IPR036291">
    <property type="entry name" value="NAD(P)-bd_dom_sf"/>
</dbReference>